<keyword evidence="1" id="KW-1133">Transmembrane helix</keyword>
<keyword evidence="1" id="KW-0812">Transmembrane</keyword>
<keyword evidence="1" id="KW-0472">Membrane</keyword>
<evidence type="ECO:0000313" key="3">
    <source>
        <dbReference type="EMBL" id="ARU02553.1"/>
    </source>
</evidence>
<dbReference type="KEGG" id="lvs:LOKVESSMR4R_03278"/>
<evidence type="ECO:0000256" key="1">
    <source>
        <dbReference type="SAM" id="Phobius"/>
    </source>
</evidence>
<name>A0A1Y0EG08_9RHOB</name>
<dbReference type="AlphaFoldDB" id="A0A1Y0EG08"/>
<dbReference type="RefSeq" id="WP_087210704.1">
    <property type="nucleotide sequence ID" value="NZ_CP021431.1"/>
</dbReference>
<protein>
    <recommendedName>
        <fullName evidence="2">DUF305 domain-containing protein</fullName>
    </recommendedName>
</protein>
<dbReference type="Gene3D" id="1.20.1260.10">
    <property type="match status" value="1"/>
</dbReference>
<feature type="transmembrane region" description="Helical" evidence="1">
    <location>
        <begin position="6"/>
        <end position="28"/>
    </location>
</feature>
<organism evidence="3 4">
    <name type="scientific">Yoonia vestfoldensis</name>
    <dbReference type="NCBI Taxonomy" id="245188"/>
    <lineage>
        <taxon>Bacteria</taxon>
        <taxon>Pseudomonadati</taxon>
        <taxon>Pseudomonadota</taxon>
        <taxon>Alphaproteobacteria</taxon>
        <taxon>Rhodobacterales</taxon>
        <taxon>Paracoccaceae</taxon>
        <taxon>Yoonia</taxon>
    </lineage>
</organism>
<sequence>MSYYRFAAMIATSTLVMYGLMYLNSYALDHVYFSQTRAWMALYMGAAMAVIMLSFMLGMYGNKAVNAAIFLGSGLAFVAALYLLRSQATVDEIAWMKAMIPHHSIAILTSERADLEDPRVVALAEEIIAAQRLEIAEMRALIIDLEGGPAATTPIDGQ</sequence>
<evidence type="ECO:0000259" key="2">
    <source>
        <dbReference type="Pfam" id="PF03713"/>
    </source>
</evidence>
<proteinExistence type="predicted"/>
<dbReference type="Pfam" id="PF03713">
    <property type="entry name" value="DUF305"/>
    <property type="match status" value="1"/>
</dbReference>
<keyword evidence="4" id="KW-1185">Reference proteome</keyword>
<dbReference type="InterPro" id="IPR012347">
    <property type="entry name" value="Ferritin-like"/>
</dbReference>
<dbReference type="Proteomes" id="UP000195273">
    <property type="component" value="Chromosome"/>
</dbReference>
<gene>
    <name evidence="3" type="ORF">LOKVESSMR4R_03278</name>
</gene>
<feature type="transmembrane region" description="Helical" evidence="1">
    <location>
        <begin position="40"/>
        <end position="61"/>
    </location>
</feature>
<feature type="domain" description="DUF305" evidence="2">
    <location>
        <begin position="92"/>
        <end position="141"/>
    </location>
</feature>
<feature type="transmembrane region" description="Helical" evidence="1">
    <location>
        <begin position="67"/>
        <end position="84"/>
    </location>
</feature>
<dbReference type="EMBL" id="CP021431">
    <property type="protein sequence ID" value="ARU02553.1"/>
    <property type="molecule type" value="Genomic_DNA"/>
</dbReference>
<evidence type="ECO:0000313" key="4">
    <source>
        <dbReference type="Proteomes" id="UP000195273"/>
    </source>
</evidence>
<dbReference type="OrthoDB" id="517560at2"/>
<accession>A0A1Y0EG08</accession>
<dbReference type="InterPro" id="IPR005183">
    <property type="entry name" value="DUF305_CopM-like"/>
</dbReference>
<reference evidence="3 4" key="1">
    <citation type="submission" date="2017-05" db="EMBL/GenBank/DDBJ databases">
        <title>Genome Sequence of Loktanella vestfoldensis Strain SMR4r Isolated from a Culture of the Diatom Skeletonema marinoi.</title>
        <authorList>
            <person name="Topel M."/>
            <person name="Pinder M.I.M."/>
            <person name="Johansson O.N."/>
            <person name="Kourtchenko O."/>
            <person name="Godhe A."/>
            <person name="Clarke A.K."/>
        </authorList>
    </citation>
    <scope>NUCLEOTIDE SEQUENCE [LARGE SCALE GENOMIC DNA]</scope>
    <source>
        <strain evidence="3 4">SMR4r</strain>
    </source>
</reference>